<evidence type="ECO:0000259" key="3">
    <source>
        <dbReference type="Pfam" id="PF00675"/>
    </source>
</evidence>
<dbReference type="InterPro" id="IPR007863">
    <property type="entry name" value="Peptidase_M16_C"/>
</dbReference>
<dbReference type="GO" id="GO:0046872">
    <property type="term" value="F:metal ion binding"/>
    <property type="evidence" value="ECO:0007669"/>
    <property type="project" value="InterPro"/>
</dbReference>
<keyword evidence="5" id="KW-0378">Hydrolase</keyword>
<evidence type="ECO:0000313" key="5">
    <source>
        <dbReference type="EMBL" id="KKS85263.1"/>
    </source>
</evidence>
<dbReference type="PANTHER" id="PTHR11851:SF49">
    <property type="entry name" value="MITOCHONDRIAL-PROCESSING PEPTIDASE SUBUNIT ALPHA"/>
    <property type="match status" value="1"/>
</dbReference>
<gene>
    <name evidence="5" type="ORF">UV61_C0019G0027</name>
</gene>
<evidence type="ECO:0000259" key="4">
    <source>
        <dbReference type="Pfam" id="PF05193"/>
    </source>
</evidence>
<dbReference type="PROSITE" id="PS00143">
    <property type="entry name" value="INSULINASE"/>
    <property type="match status" value="1"/>
</dbReference>
<dbReference type="GO" id="GO:0004222">
    <property type="term" value="F:metalloendopeptidase activity"/>
    <property type="evidence" value="ECO:0007669"/>
    <property type="project" value="InterPro"/>
</dbReference>
<organism evidence="5 6">
    <name type="scientific">Candidatus Gottesmanbacteria bacterium GW2011_GWB1_43_11</name>
    <dbReference type="NCBI Taxonomy" id="1618446"/>
    <lineage>
        <taxon>Bacteria</taxon>
        <taxon>Candidatus Gottesmaniibacteriota</taxon>
    </lineage>
</organism>
<dbReference type="Gene3D" id="3.30.830.10">
    <property type="entry name" value="Metalloenzyme, LuxS/M16 peptidase-like"/>
    <property type="match status" value="2"/>
</dbReference>
<dbReference type="InterPro" id="IPR011249">
    <property type="entry name" value="Metalloenz_LuxS/M16"/>
</dbReference>
<dbReference type="EMBL" id="LCFD01000019">
    <property type="protein sequence ID" value="KKS85263.1"/>
    <property type="molecule type" value="Genomic_DNA"/>
</dbReference>
<evidence type="ECO:0000256" key="1">
    <source>
        <dbReference type="ARBA" id="ARBA00007261"/>
    </source>
</evidence>
<proteinExistence type="inferred from homology"/>
<reference evidence="5 6" key="1">
    <citation type="journal article" date="2015" name="Nature">
        <title>rRNA introns, odd ribosomes, and small enigmatic genomes across a large radiation of phyla.</title>
        <authorList>
            <person name="Brown C.T."/>
            <person name="Hug L.A."/>
            <person name="Thomas B.C."/>
            <person name="Sharon I."/>
            <person name="Castelle C.J."/>
            <person name="Singh A."/>
            <person name="Wilkins M.J."/>
            <person name="Williams K.H."/>
            <person name="Banfield J.F."/>
        </authorList>
    </citation>
    <scope>NUCLEOTIDE SEQUENCE [LARGE SCALE GENOMIC DNA]</scope>
</reference>
<dbReference type="SUPFAM" id="SSF63411">
    <property type="entry name" value="LuxS/MPP-like metallohydrolase"/>
    <property type="match status" value="2"/>
</dbReference>
<accession>A0A0G1FEI8</accession>
<protein>
    <submittedName>
        <fullName evidence="5">Processing protease</fullName>
    </submittedName>
</protein>
<dbReference type="STRING" id="1618446.UV61_C0019G0027"/>
<dbReference type="InterPro" id="IPR001431">
    <property type="entry name" value="Pept_M16_Zn_BS"/>
</dbReference>
<dbReference type="Proteomes" id="UP000034050">
    <property type="component" value="Unassembled WGS sequence"/>
</dbReference>
<dbReference type="Pfam" id="PF00675">
    <property type="entry name" value="Peptidase_M16"/>
    <property type="match status" value="1"/>
</dbReference>
<dbReference type="PANTHER" id="PTHR11851">
    <property type="entry name" value="METALLOPROTEASE"/>
    <property type="match status" value="1"/>
</dbReference>
<dbReference type="InterPro" id="IPR011765">
    <property type="entry name" value="Pept_M16_N"/>
</dbReference>
<dbReference type="GO" id="GO:0006508">
    <property type="term" value="P:proteolysis"/>
    <property type="evidence" value="ECO:0007669"/>
    <property type="project" value="UniProtKB-KW"/>
</dbReference>
<sequence>MYSFHRHTLKNKLELLTIPMPQVESATVMVMVGAGSRYESKKINGLAHFLEHMAFKGSKKRPSSLLISSTIDAIGGEFNAFTGKDHTGFYVKARSEHIPLVVDVLSDMILNPLLKEEEIEREKGVIIEEIHMYEDTPMRHIGDVYEGLLYGDTPLGWDTAGKPEIIRAIARKDFVTYMDGLYRPNNAVMVIAGQVGSSQSAVRSLIDKSLQGWKKDKLWQWKKQSDKQDQPQVKVKYKNTEQAHLALGVRAYNLSDPRRFALSVLTTIMGGGMSSRLFIEVRERRGLAYYVHANAEQYLDVGNFVTQAGVDVARIDEAIRVILDQYWGIANGNYLISSEELTKAKEYLKGRLTLELEDSRSVAGFYATQEILKRQILTPDEVIAKTEAVTKDEVVAVAREIFVEKHLNLAVIGPYKEEVRFRKLLESV</sequence>
<name>A0A0G1FEI8_9BACT</name>
<evidence type="ECO:0000256" key="2">
    <source>
        <dbReference type="RuleBase" id="RU004447"/>
    </source>
</evidence>
<dbReference type="InterPro" id="IPR050361">
    <property type="entry name" value="MPP/UQCRC_Complex"/>
</dbReference>
<comment type="similarity">
    <text evidence="1 2">Belongs to the peptidase M16 family.</text>
</comment>
<evidence type="ECO:0000313" key="6">
    <source>
        <dbReference type="Proteomes" id="UP000034050"/>
    </source>
</evidence>
<keyword evidence="5" id="KW-0645">Protease</keyword>
<feature type="domain" description="Peptidase M16 N-terminal" evidence="3">
    <location>
        <begin position="20"/>
        <end position="141"/>
    </location>
</feature>
<feature type="domain" description="Peptidase M16 C-terminal" evidence="4">
    <location>
        <begin position="169"/>
        <end position="347"/>
    </location>
</feature>
<comment type="caution">
    <text evidence="5">The sequence shown here is derived from an EMBL/GenBank/DDBJ whole genome shotgun (WGS) entry which is preliminary data.</text>
</comment>
<dbReference type="AlphaFoldDB" id="A0A0G1FEI8"/>
<dbReference type="Pfam" id="PF05193">
    <property type="entry name" value="Peptidase_M16_C"/>
    <property type="match status" value="1"/>
</dbReference>